<proteinExistence type="predicted"/>
<keyword evidence="2" id="KW-1185">Reference proteome</keyword>
<dbReference type="EMBL" id="JBHLVO010000033">
    <property type="protein sequence ID" value="MFC0274338.1"/>
    <property type="molecule type" value="Genomic_DNA"/>
</dbReference>
<reference evidence="1 2" key="1">
    <citation type="submission" date="2024-09" db="EMBL/GenBank/DDBJ databases">
        <authorList>
            <person name="Sun Q."/>
            <person name="Mori K."/>
        </authorList>
    </citation>
    <scope>NUCLEOTIDE SEQUENCE [LARGE SCALE GENOMIC DNA]</scope>
    <source>
        <strain evidence="1 2">CCM 7228</strain>
    </source>
</reference>
<accession>A0ABV6GKX1</accession>
<evidence type="ECO:0000313" key="2">
    <source>
        <dbReference type="Proteomes" id="UP001589854"/>
    </source>
</evidence>
<protein>
    <submittedName>
        <fullName evidence="1">DNA alkylation repair protein</fullName>
    </submittedName>
</protein>
<comment type="caution">
    <text evidence="1">The sequence shown here is derived from an EMBL/GenBank/DDBJ whole genome shotgun (WGS) entry which is preliminary data.</text>
</comment>
<gene>
    <name evidence="1" type="ORF">ACFFIX_23605</name>
</gene>
<name>A0ABV6GKX1_9BACI</name>
<dbReference type="Proteomes" id="UP001589854">
    <property type="component" value="Unassembled WGS sequence"/>
</dbReference>
<sequence>MSAPYLCPNCKSNRTRFNIIEQHVKPVKLNPQTGDIVEEFDQSNLEPFHLAYKGPTYKVQCGACGLVEEEISFIKRAEFSN</sequence>
<dbReference type="RefSeq" id="WP_378938477.1">
    <property type="nucleotide sequence ID" value="NZ_JBHLVO010000033.1"/>
</dbReference>
<organism evidence="1 2">
    <name type="scientific">Metabacillus herbersteinensis</name>
    <dbReference type="NCBI Taxonomy" id="283816"/>
    <lineage>
        <taxon>Bacteria</taxon>
        <taxon>Bacillati</taxon>
        <taxon>Bacillota</taxon>
        <taxon>Bacilli</taxon>
        <taxon>Bacillales</taxon>
        <taxon>Bacillaceae</taxon>
        <taxon>Metabacillus</taxon>
    </lineage>
</organism>
<evidence type="ECO:0000313" key="1">
    <source>
        <dbReference type="EMBL" id="MFC0274338.1"/>
    </source>
</evidence>